<keyword evidence="5" id="KW-0547">Nucleotide-binding</keyword>
<evidence type="ECO:0000256" key="10">
    <source>
        <dbReference type="ARBA" id="ARBA00047639"/>
    </source>
</evidence>
<dbReference type="InterPro" id="IPR004154">
    <property type="entry name" value="Anticodon-bd"/>
</dbReference>
<evidence type="ECO:0000259" key="11">
    <source>
        <dbReference type="Pfam" id="PF03129"/>
    </source>
</evidence>
<dbReference type="Gene3D" id="3.40.50.800">
    <property type="entry name" value="Anticodon-binding domain"/>
    <property type="match status" value="1"/>
</dbReference>
<comment type="catalytic activity">
    <reaction evidence="10">
        <text>tRNA(His) + L-histidine + ATP = L-histidyl-tRNA(His) + AMP + diphosphate + H(+)</text>
        <dbReference type="Rhea" id="RHEA:17313"/>
        <dbReference type="Rhea" id="RHEA-COMP:9665"/>
        <dbReference type="Rhea" id="RHEA-COMP:9689"/>
        <dbReference type="ChEBI" id="CHEBI:15378"/>
        <dbReference type="ChEBI" id="CHEBI:30616"/>
        <dbReference type="ChEBI" id="CHEBI:33019"/>
        <dbReference type="ChEBI" id="CHEBI:57595"/>
        <dbReference type="ChEBI" id="CHEBI:78442"/>
        <dbReference type="ChEBI" id="CHEBI:78527"/>
        <dbReference type="ChEBI" id="CHEBI:456215"/>
        <dbReference type="EC" id="6.1.1.21"/>
    </reaction>
</comment>
<dbReference type="SUPFAM" id="SSF52954">
    <property type="entry name" value="Class II aaRS ABD-related"/>
    <property type="match status" value="1"/>
</dbReference>
<dbReference type="PANTHER" id="PTHR43707">
    <property type="entry name" value="HISTIDYL-TRNA SYNTHETASE"/>
    <property type="match status" value="1"/>
</dbReference>
<dbReference type="EMBL" id="DVOL01000066">
    <property type="protein sequence ID" value="HIV11002.1"/>
    <property type="molecule type" value="Genomic_DNA"/>
</dbReference>
<evidence type="ECO:0000259" key="12">
    <source>
        <dbReference type="Pfam" id="PF13393"/>
    </source>
</evidence>
<dbReference type="GO" id="GO:0005524">
    <property type="term" value="F:ATP binding"/>
    <property type="evidence" value="ECO:0007669"/>
    <property type="project" value="UniProtKB-KW"/>
</dbReference>
<dbReference type="Proteomes" id="UP000823960">
    <property type="component" value="Unassembled WGS sequence"/>
</dbReference>
<feature type="non-terminal residue" evidence="13">
    <location>
        <position position="1"/>
    </location>
</feature>
<evidence type="ECO:0000256" key="2">
    <source>
        <dbReference type="ARBA" id="ARBA00012815"/>
    </source>
</evidence>
<reference evidence="13" key="1">
    <citation type="submission" date="2020-10" db="EMBL/GenBank/DDBJ databases">
        <authorList>
            <person name="Gilroy R."/>
        </authorList>
    </citation>
    <scope>NUCLEOTIDE SEQUENCE</scope>
    <source>
        <strain evidence="13">1370</strain>
    </source>
</reference>
<evidence type="ECO:0000313" key="14">
    <source>
        <dbReference type="Proteomes" id="UP000823960"/>
    </source>
</evidence>
<dbReference type="CDD" id="cd00859">
    <property type="entry name" value="HisRS_anticodon"/>
    <property type="match status" value="1"/>
</dbReference>
<keyword evidence="13" id="KW-0808">Transferase</keyword>
<keyword evidence="7" id="KW-0648">Protein biosynthesis</keyword>
<dbReference type="SUPFAM" id="SSF55681">
    <property type="entry name" value="Class II aaRS and biotin synthetases"/>
    <property type="match status" value="1"/>
</dbReference>
<name>A0A9D1NR72_9FIRM</name>
<evidence type="ECO:0000256" key="5">
    <source>
        <dbReference type="ARBA" id="ARBA00022741"/>
    </source>
</evidence>
<gene>
    <name evidence="13" type="ORF">IAD28_04860</name>
</gene>
<dbReference type="InterPro" id="IPR004516">
    <property type="entry name" value="HisRS/HisZ"/>
</dbReference>
<evidence type="ECO:0000256" key="9">
    <source>
        <dbReference type="ARBA" id="ARBA00030619"/>
    </source>
</evidence>
<organism evidence="13 14">
    <name type="scientific">Candidatus Faeciplasma avium</name>
    <dbReference type="NCBI Taxonomy" id="2840798"/>
    <lineage>
        <taxon>Bacteria</taxon>
        <taxon>Bacillati</taxon>
        <taxon>Bacillota</taxon>
        <taxon>Clostridia</taxon>
        <taxon>Eubacteriales</taxon>
        <taxon>Oscillospiraceae</taxon>
        <taxon>Oscillospiraceae incertae sedis</taxon>
        <taxon>Candidatus Faeciplasma</taxon>
    </lineage>
</organism>
<dbReference type="GO" id="GO:0016757">
    <property type="term" value="F:glycosyltransferase activity"/>
    <property type="evidence" value="ECO:0007669"/>
    <property type="project" value="UniProtKB-KW"/>
</dbReference>
<evidence type="ECO:0000256" key="8">
    <source>
        <dbReference type="ARBA" id="ARBA00023146"/>
    </source>
</evidence>
<evidence type="ECO:0000256" key="3">
    <source>
        <dbReference type="ARBA" id="ARBA00022490"/>
    </source>
</evidence>
<dbReference type="Pfam" id="PF13393">
    <property type="entry name" value="tRNA-synt_His"/>
    <property type="match status" value="1"/>
</dbReference>
<sequence length="169" mass="18139">RGLDYYTRTVFEFISDSIGAQGTICGGGRYDGLVSELGGQPTPALGFGAGIERLILAMTDKSPVFGEPPLVDVYLAPMTDSARSLSLKLCLELRALGLRAEYDILSRGVKAQLKYANKIGARFVIVLGESELEDGAAALKNMETGEERRVSLGDIAATCREEAGKYRSL</sequence>
<keyword evidence="6" id="KW-0067">ATP-binding</keyword>
<feature type="domain" description="Anticodon-binding" evidence="11">
    <location>
        <begin position="72"/>
        <end position="161"/>
    </location>
</feature>
<dbReference type="AlphaFoldDB" id="A0A9D1NR72"/>
<proteinExistence type="inferred from homology"/>
<comment type="caution">
    <text evidence="13">The sequence shown here is derived from an EMBL/GenBank/DDBJ whole genome shotgun (WGS) entry which is preliminary data.</text>
</comment>
<dbReference type="PANTHER" id="PTHR43707:SF1">
    <property type="entry name" value="HISTIDINE--TRNA LIGASE, MITOCHONDRIAL-RELATED"/>
    <property type="match status" value="1"/>
</dbReference>
<dbReference type="GO" id="GO:0005737">
    <property type="term" value="C:cytoplasm"/>
    <property type="evidence" value="ECO:0007669"/>
    <property type="project" value="InterPro"/>
</dbReference>
<comment type="similarity">
    <text evidence="1">Belongs to the class-II aminoacyl-tRNA synthetase family.</text>
</comment>
<evidence type="ECO:0000256" key="1">
    <source>
        <dbReference type="ARBA" id="ARBA00008226"/>
    </source>
</evidence>
<keyword evidence="4" id="KW-0436">Ligase</keyword>
<dbReference type="Gene3D" id="3.30.930.10">
    <property type="entry name" value="Bira Bifunctional Protein, Domain 2"/>
    <property type="match status" value="1"/>
</dbReference>
<dbReference type="GO" id="GO:0006427">
    <property type="term" value="P:histidyl-tRNA aminoacylation"/>
    <property type="evidence" value="ECO:0007669"/>
    <property type="project" value="TreeGrafter"/>
</dbReference>
<evidence type="ECO:0000256" key="6">
    <source>
        <dbReference type="ARBA" id="ARBA00022840"/>
    </source>
</evidence>
<evidence type="ECO:0000313" key="13">
    <source>
        <dbReference type="EMBL" id="HIV11002.1"/>
    </source>
</evidence>
<reference evidence="13" key="2">
    <citation type="journal article" date="2021" name="PeerJ">
        <title>Extensive microbial diversity within the chicken gut microbiome revealed by metagenomics and culture.</title>
        <authorList>
            <person name="Gilroy R."/>
            <person name="Ravi A."/>
            <person name="Getino M."/>
            <person name="Pursley I."/>
            <person name="Horton D.L."/>
            <person name="Alikhan N.F."/>
            <person name="Baker D."/>
            <person name="Gharbi K."/>
            <person name="Hall N."/>
            <person name="Watson M."/>
            <person name="Adriaenssens E.M."/>
            <person name="Foster-Nyarko E."/>
            <person name="Jarju S."/>
            <person name="Secka A."/>
            <person name="Antonio M."/>
            <person name="Oren A."/>
            <person name="Chaudhuri R.R."/>
            <person name="La Ragione R."/>
            <person name="Hildebrand F."/>
            <person name="Pallen M.J."/>
        </authorList>
    </citation>
    <scope>NUCLEOTIDE SEQUENCE</scope>
    <source>
        <strain evidence="13">1370</strain>
    </source>
</reference>
<evidence type="ECO:0000256" key="7">
    <source>
        <dbReference type="ARBA" id="ARBA00022917"/>
    </source>
</evidence>
<evidence type="ECO:0000256" key="4">
    <source>
        <dbReference type="ARBA" id="ARBA00022598"/>
    </source>
</evidence>
<dbReference type="InterPro" id="IPR041715">
    <property type="entry name" value="HisRS-like_core"/>
</dbReference>
<dbReference type="InterPro" id="IPR033656">
    <property type="entry name" value="HisRS_anticodon"/>
</dbReference>
<dbReference type="GO" id="GO:0140096">
    <property type="term" value="F:catalytic activity, acting on a protein"/>
    <property type="evidence" value="ECO:0007669"/>
    <property type="project" value="UniProtKB-ARBA"/>
</dbReference>
<accession>A0A9D1NR72</accession>
<keyword evidence="8" id="KW-0030">Aminoacyl-tRNA synthetase</keyword>
<dbReference type="EC" id="6.1.1.21" evidence="2"/>
<protein>
    <recommendedName>
        <fullName evidence="2">histidine--tRNA ligase</fullName>
        <ecNumber evidence="2">6.1.1.21</ecNumber>
    </recommendedName>
    <alternativeName>
        <fullName evidence="9">Histidyl-tRNA synthetase</fullName>
    </alternativeName>
</protein>
<feature type="domain" description="Class II Histidinyl-tRNA synthetase (HisRS)-like catalytic core" evidence="12">
    <location>
        <begin position="1"/>
        <end position="54"/>
    </location>
</feature>
<dbReference type="InterPro" id="IPR045864">
    <property type="entry name" value="aa-tRNA-synth_II/BPL/LPL"/>
</dbReference>
<dbReference type="Pfam" id="PF03129">
    <property type="entry name" value="HGTP_anticodon"/>
    <property type="match status" value="1"/>
</dbReference>
<keyword evidence="3" id="KW-0963">Cytoplasm</keyword>
<dbReference type="GO" id="GO:0004821">
    <property type="term" value="F:histidine-tRNA ligase activity"/>
    <property type="evidence" value="ECO:0007669"/>
    <property type="project" value="UniProtKB-EC"/>
</dbReference>
<keyword evidence="13" id="KW-0328">Glycosyltransferase</keyword>
<dbReference type="InterPro" id="IPR036621">
    <property type="entry name" value="Anticodon-bd_dom_sf"/>
</dbReference>